<dbReference type="SMART" id="SM00389">
    <property type="entry name" value="HOX"/>
    <property type="match status" value="1"/>
</dbReference>
<accession>A0A9P0DE17</accession>
<feature type="region of interest" description="Disordered" evidence="4">
    <location>
        <begin position="83"/>
        <end position="128"/>
    </location>
</feature>
<dbReference type="GO" id="GO:0005634">
    <property type="term" value="C:nucleus"/>
    <property type="evidence" value="ECO:0007669"/>
    <property type="project" value="UniProtKB-SubCell"/>
</dbReference>
<comment type="subcellular location">
    <subcellularLocation>
        <location evidence="1 2 3">Nucleus</location>
    </subcellularLocation>
</comment>
<dbReference type="AlphaFoldDB" id="A0A9P0DE17"/>
<feature type="compositionally biased region" description="Basic and acidic residues" evidence="4">
    <location>
        <begin position="648"/>
        <end position="666"/>
    </location>
</feature>
<proteinExistence type="predicted"/>
<dbReference type="Proteomes" id="UP001153636">
    <property type="component" value="Chromosome 8"/>
</dbReference>
<gene>
    <name evidence="6" type="ORF">PSYICH_LOCUS14221</name>
</gene>
<keyword evidence="2 3" id="KW-0371">Homeobox</keyword>
<feature type="compositionally biased region" description="Polar residues" evidence="4">
    <location>
        <begin position="83"/>
        <end position="107"/>
    </location>
</feature>
<keyword evidence="7" id="KW-1185">Reference proteome</keyword>
<keyword evidence="2 3" id="KW-0539">Nucleus</keyword>
<dbReference type="InterPro" id="IPR009057">
    <property type="entry name" value="Homeodomain-like_sf"/>
</dbReference>
<feature type="region of interest" description="Disordered" evidence="4">
    <location>
        <begin position="640"/>
        <end position="666"/>
    </location>
</feature>
<feature type="DNA-binding region" description="Homeobox" evidence="2">
    <location>
        <begin position="553"/>
        <end position="612"/>
    </location>
</feature>
<keyword evidence="2 3" id="KW-0238">DNA-binding</keyword>
<dbReference type="PROSITE" id="PS50071">
    <property type="entry name" value="HOMEOBOX_2"/>
    <property type="match status" value="1"/>
</dbReference>
<name>A0A9P0DE17_9CUCU</name>
<feature type="region of interest" description="Disordered" evidence="4">
    <location>
        <begin position="340"/>
        <end position="372"/>
    </location>
</feature>
<dbReference type="SUPFAM" id="SSF46689">
    <property type="entry name" value="Homeodomain-like"/>
    <property type="match status" value="1"/>
</dbReference>
<protein>
    <recommendedName>
        <fullName evidence="5">Homeobox domain-containing protein</fullName>
    </recommendedName>
</protein>
<reference evidence="6" key="1">
    <citation type="submission" date="2022-01" db="EMBL/GenBank/DDBJ databases">
        <authorList>
            <person name="King R."/>
        </authorList>
    </citation>
    <scope>NUCLEOTIDE SEQUENCE</scope>
</reference>
<evidence type="ECO:0000256" key="1">
    <source>
        <dbReference type="ARBA" id="ARBA00004123"/>
    </source>
</evidence>
<evidence type="ECO:0000313" key="7">
    <source>
        <dbReference type="Proteomes" id="UP001153636"/>
    </source>
</evidence>
<feature type="compositionally biased region" description="Polar residues" evidence="4">
    <location>
        <begin position="356"/>
        <end position="370"/>
    </location>
</feature>
<evidence type="ECO:0000256" key="3">
    <source>
        <dbReference type="RuleBase" id="RU000682"/>
    </source>
</evidence>
<feature type="domain" description="Homeobox" evidence="5">
    <location>
        <begin position="551"/>
        <end position="611"/>
    </location>
</feature>
<feature type="region of interest" description="Disordered" evidence="4">
    <location>
        <begin position="1"/>
        <end position="20"/>
    </location>
</feature>
<evidence type="ECO:0000256" key="4">
    <source>
        <dbReference type="SAM" id="MobiDB-lite"/>
    </source>
</evidence>
<evidence type="ECO:0000256" key="2">
    <source>
        <dbReference type="PROSITE-ProRule" id="PRU00108"/>
    </source>
</evidence>
<dbReference type="Pfam" id="PF00046">
    <property type="entry name" value="Homeodomain"/>
    <property type="match status" value="1"/>
</dbReference>
<evidence type="ECO:0000259" key="5">
    <source>
        <dbReference type="PROSITE" id="PS50071"/>
    </source>
</evidence>
<dbReference type="InterPro" id="IPR001356">
    <property type="entry name" value="HD"/>
</dbReference>
<dbReference type="CDD" id="cd00086">
    <property type="entry name" value="homeodomain"/>
    <property type="match status" value="1"/>
</dbReference>
<dbReference type="EMBL" id="OV651820">
    <property type="protein sequence ID" value="CAH1114687.1"/>
    <property type="molecule type" value="Genomic_DNA"/>
</dbReference>
<dbReference type="Gene3D" id="1.10.10.60">
    <property type="entry name" value="Homeodomain-like"/>
    <property type="match status" value="1"/>
</dbReference>
<organism evidence="6 7">
    <name type="scientific">Psylliodes chrysocephalus</name>
    <dbReference type="NCBI Taxonomy" id="3402493"/>
    <lineage>
        <taxon>Eukaryota</taxon>
        <taxon>Metazoa</taxon>
        <taxon>Ecdysozoa</taxon>
        <taxon>Arthropoda</taxon>
        <taxon>Hexapoda</taxon>
        <taxon>Insecta</taxon>
        <taxon>Pterygota</taxon>
        <taxon>Neoptera</taxon>
        <taxon>Endopterygota</taxon>
        <taxon>Coleoptera</taxon>
        <taxon>Polyphaga</taxon>
        <taxon>Cucujiformia</taxon>
        <taxon>Chrysomeloidea</taxon>
        <taxon>Chrysomelidae</taxon>
        <taxon>Galerucinae</taxon>
        <taxon>Alticini</taxon>
        <taxon>Psylliodes</taxon>
    </lineage>
</organism>
<dbReference type="GO" id="GO:0003677">
    <property type="term" value="F:DNA binding"/>
    <property type="evidence" value="ECO:0007669"/>
    <property type="project" value="UniProtKB-UniRule"/>
</dbReference>
<sequence>MEISKKDSEDPNDQSESNLLMLESLTSALFSENISTSEVKEDNSVQLQQIQTPTLEAEQHQTPRSTVIQQNFQQLPMQQDQNLHSNTMQAQQQFQKMHFDQGSQSNRQQERPHSSSQFKHQNEQSVQKHWENEVNLEEEKQKVLQEIQTLYVHNKHNTIPTQLESQSSIVNLPDQTNRQGLLQSQQLHFQQNRQMHQNSQFLQTEQPYHNRQLYQNVRPLYNVQSQQGNSWETQKQLAMQQFQQLELNQYMQHQHYTSGYHQGTQHFHEPDNHHQFQQQLKIQQIREQEHNYRMHLLRESGYPLQHQLPQYYLHRPQLLNVNVHPSQLQSTSQRVITDAHTMVQVPSKRKPKKQPVSRSEQPSMNKQHSPLQLPIVNRGSSQIAQKSPRLSITPQSQISEHTSEILHIPNTNELSELTRLPTINADSSLVNTFQFKDQMPKVIKPLQVPIDDGTPPLDVHPLQVPITNCKKLQVVHPTRMSIKDGQRTYMMPVRQLPLVHRAPMTYQPQMFIPNPRFQPIAGPSHLYQPPPNQGMQFYNDGYNLPRDLNMEPQQKRSRFHNEEQTLELEKTFYATDSPSKVDINKLSINIGLSEQQIESWFQYRRMKQKKDDETNFKEKTEQVINWLSEIRNHDDIETYYGIDGDVNEDTKELPDSSSSKEPKSNT</sequence>
<evidence type="ECO:0000313" key="6">
    <source>
        <dbReference type="EMBL" id="CAH1114687.1"/>
    </source>
</evidence>